<dbReference type="GO" id="GO:0005737">
    <property type="term" value="C:cytoplasm"/>
    <property type="evidence" value="ECO:0007669"/>
    <property type="project" value="TreeGrafter"/>
</dbReference>
<feature type="compositionally biased region" description="Low complexity" evidence="2">
    <location>
        <begin position="307"/>
        <end position="317"/>
    </location>
</feature>
<dbReference type="InterPro" id="IPR050452">
    <property type="entry name" value="Metacaspase"/>
</dbReference>
<evidence type="ECO:0000256" key="2">
    <source>
        <dbReference type="SAM" id="MobiDB-lite"/>
    </source>
</evidence>
<feature type="compositionally biased region" description="Basic and acidic residues" evidence="2">
    <location>
        <begin position="320"/>
        <end position="332"/>
    </location>
</feature>
<dbReference type="GO" id="GO:0006508">
    <property type="term" value="P:proteolysis"/>
    <property type="evidence" value="ECO:0007669"/>
    <property type="project" value="TreeGrafter"/>
</dbReference>
<comment type="similarity">
    <text evidence="1">Belongs to the peptidase C14B family.</text>
</comment>
<proteinExistence type="inferred from homology"/>
<dbReference type="OrthoDB" id="3223806at2759"/>
<dbReference type="PANTHER" id="PTHR48104:SF30">
    <property type="entry name" value="METACASPASE-1"/>
    <property type="match status" value="1"/>
</dbReference>
<accession>A0A9P3G0C4</accession>
<gene>
    <name evidence="3" type="ORF">PsYK624_014780</name>
</gene>
<keyword evidence="4" id="KW-1185">Reference proteome</keyword>
<dbReference type="EMBL" id="BPQB01000002">
    <property type="protein sequence ID" value="GJE85399.1"/>
    <property type="molecule type" value="Genomic_DNA"/>
</dbReference>
<comment type="caution">
    <text evidence="3">The sequence shown here is derived from an EMBL/GenBank/DDBJ whole genome shotgun (WGS) entry which is preliminary data.</text>
</comment>
<dbReference type="AlphaFoldDB" id="A0A9P3G0C4"/>
<dbReference type="Proteomes" id="UP000703269">
    <property type="component" value="Unassembled WGS sequence"/>
</dbReference>
<feature type="region of interest" description="Disordered" evidence="2">
    <location>
        <begin position="294"/>
        <end position="333"/>
    </location>
</feature>
<organism evidence="3 4">
    <name type="scientific">Phanerochaete sordida</name>
    <dbReference type="NCBI Taxonomy" id="48140"/>
    <lineage>
        <taxon>Eukaryota</taxon>
        <taxon>Fungi</taxon>
        <taxon>Dikarya</taxon>
        <taxon>Basidiomycota</taxon>
        <taxon>Agaricomycotina</taxon>
        <taxon>Agaricomycetes</taxon>
        <taxon>Polyporales</taxon>
        <taxon>Phanerochaetaceae</taxon>
        <taxon>Phanerochaete</taxon>
    </lineage>
</organism>
<sequence length="458" mass="51252">MAPLPHFRQASEDILRGRRHRDKALLIGLEYQVHGNPERVPPLTGIHNDILAFRKYLVEHELYEPDNIIVLLDDGVGDIYGDGRSPGMDDDLYKLHMPNRQTILREFRRLVEDIREGDRRVLVVAGHGAQLINTDGTEDDKRDEVVLAAGNDGFPDISPEGSPLVETPPDISRLTKDHEYYKVLKGLVVDNEFRKELVDAMPRGSQLVAFVETCHSGTLLDLDSSKQEEVNAKELNAEDVHGCGTAMRDVSRVLCIGKARRFIRRQIRRMTVAVVAPVVLVHHALPSTVKRLPWKPARRDSGPGGAPPAHAGNNTNARKGTWDPKHSPDGYRMRSNPELACVVSFSSSEDSQLTMAGGPCQSMIQIMTDCLRSEPATQRTRSANTIHKTVCDEMYKQRCKVINGKRKGPGLDIRKIIPKLEKRQKPQVSTLKVKMLDRDAQGRTFTAPDTTLDEILEL</sequence>
<reference evidence="3 4" key="1">
    <citation type="submission" date="2021-08" db="EMBL/GenBank/DDBJ databases">
        <title>Draft Genome Sequence of Phanerochaete sordida strain YK-624.</title>
        <authorList>
            <person name="Mori T."/>
            <person name="Dohra H."/>
            <person name="Suzuki T."/>
            <person name="Kawagishi H."/>
            <person name="Hirai H."/>
        </authorList>
    </citation>
    <scope>NUCLEOTIDE SEQUENCE [LARGE SCALE GENOMIC DNA]</scope>
    <source>
        <strain evidence="3 4">YK-624</strain>
    </source>
</reference>
<dbReference type="Gene3D" id="3.40.50.1460">
    <property type="match status" value="1"/>
</dbReference>
<protein>
    <submittedName>
        <fullName evidence="3">Uncharacterized protein</fullName>
    </submittedName>
</protein>
<evidence type="ECO:0000313" key="3">
    <source>
        <dbReference type="EMBL" id="GJE85399.1"/>
    </source>
</evidence>
<evidence type="ECO:0000256" key="1">
    <source>
        <dbReference type="ARBA" id="ARBA00009005"/>
    </source>
</evidence>
<dbReference type="GO" id="GO:0004197">
    <property type="term" value="F:cysteine-type endopeptidase activity"/>
    <property type="evidence" value="ECO:0007669"/>
    <property type="project" value="TreeGrafter"/>
</dbReference>
<dbReference type="PANTHER" id="PTHR48104">
    <property type="entry name" value="METACASPASE-4"/>
    <property type="match status" value="1"/>
</dbReference>
<name>A0A9P3G0C4_9APHY</name>
<evidence type="ECO:0000313" key="4">
    <source>
        <dbReference type="Proteomes" id="UP000703269"/>
    </source>
</evidence>